<dbReference type="InterPro" id="IPR004360">
    <property type="entry name" value="Glyas_Fos-R_dOase_dom"/>
</dbReference>
<sequence length="154" mass="17095">METSHIYPGASTLNSYITIDGCSDAIEFYKKAFGATEKGRLMMPDGKIGHAEIEIEGSLLMMADENKDWGNKGPLTIGGNPMTFGLYVKDCDAVFQKALDAGATSVMAIEDMFYGDRVGQVMDPFGYKWMITTHKEDMSFEEMQSRFDKMLAAQ</sequence>
<dbReference type="EMBL" id="QKXH01000002">
    <property type="protein sequence ID" value="PZX94532.1"/>
    <property type="molecule type" value="Genomic_DNA"/>
</dbReference>
<dbReference type="Proteomes" id="UP000249177">
    <property type="component" value="Unassembled WGS sequence"/>
</dbReference>
<dbReference type="AlphaFoldDB" id="A0A2W7VR06"/>
<name>A0A2W7VR06_9FLAO</name>
<dbReference type="InterPro" id="IPR037523">
    <property type="entry name" value="VOC_core"/>
</dbReference>
<comment type="caution">
    <text evidence="2">The sequence shown here is derived from an EMBL/GenBank/DDBJ whole genome shotgun (WGS) entry which is preliminary data.</text>
</comment>
<evidence type="ECO:0000313" key="2">
    <source>
        <dbReference type="EMBL" id="PZX94532.1"/>
    </source>
</evidence>
<dbReference type="PANTHER" id="PTHR34109:SF1">
    <property type="entry name" value="VOC DOMAIN-CONTAINING PROTEIN"/>
    <property type="match status" value="1"/>
</dbReference>
<evidence type="ECO:0000259" key="1">
    <source>
        <dbReference type="PROSITE" id="PS51819"/>
    </source>
</evidence>
<organism evidence="2 3">
    <name type="scientific">Flavobacterium aquariorum</name>
    <dbReference type="NCBI Taxonomy" id="2217670"/>
    <lineage>
        <taxon>Bacteria</taxon>
        <taxon>Pseudomonadati</taxon>
        <taxon>Bacteroidota</taxon>
        <taxon>Flavobacteriia</taxon>
        <taxon>Flavobacteriales</taxon>
        <taxon>Flavobacteriaceae</taxon>
        <taxon>Flavobacterium</taxon>
    </lineage>
</organism>
<dbReference type="RefSeq" id="WP_111408632.1">
    <property type="nucleotide sequence ID" value="NZ_QKXH01000002.1"/>
</dbReference>
<dbReference type="Pfam" id="PF00903">
    <property type="entry name" value="Glyoxalase"/>
    <property type="match status" value="1"/>
</dbReference>
<dbReference type="PROSITE" id="PS51819">
    <property type="entry name" value="VOC"/>
    <property type="match status" value="1"/>
</dbReference>
<dbReference type="InterPro" id="IPR029068">
    <property type="entry name" value="Glyas_Bleomycin-R_OHBP_Dase"/>
</dbReference>
<dbReference type="Gene3D" id="3.10.180.10">
    <property type="entry name" value="2,3-Dihydroxybiphenyl 1,2-Dioxygenase, domain 1"/>
    <property type="match status" value="1"/>
</dbReference>
<dbReference type="CDD" id="cd07246">
    <property type="entry name" value="VOC_like"/>
    <property type="match status" value="1"/>
</dbReference>
<protein>
    <submittedName>
        <fullName evidence="2">VOC family protein</fullName>
    </submittedName>
</protein>
<gene>
    <name evidence="2" type="ORF">DOS84_02960</name>
</gene>
<proteinExistence type="predicted"/>
<dbReference type="OrthoDB" id="9795306at2"/>
<feature type="domain" description="VOC" evidence="1">
    <location>
        <begin position="9"/>
        <end position="134"/>
    </location>
</feature>
<reference evidence="2 3" key="1">
    <citation type="submission" date="2018-06" db="EMBL/GenBank/DDBJ databases">
        <title>Flavobacterium sp IMCC34762, genome.</title>
        <authorList>
            <person name="Joung Y."/>
            <person name="Cho J."/>
            <person name="Song J."/>
        </authorList>
    </citation>
    <scope>NUCLEOTIDE SEQUENCE [LARGE SCALE GENOMIC DNA]</scope>
    <source>
        <strain evidence="2 3">IMCC34762</strain>
    </source>
</reference>
<dbReference type="SUPFAM" id="SSF54593">
    <property type="entry name" value="Glyoxalase/Bleomycin resistance protein/Dihydroxybiphenyl dioxygenase"/>
    <property type="match status" value="1"/>
</dbReference>
<evidence type="ECO:0000313" key="3">
    <source>
        <dbReference type="Proteomes" id="UP000249177"/>
    </source>
</evidence>
<keyword evidence="3" id="KW-1185">Reference proteome</keyword>
<dbReference type="PANTHER" id="PTHR34109">
    <property type="entry name" value="BNAUNNG04460D PROTEIN-RELATED"/>
    <property type="match status" value="1"/>
</dbReference>
<accession>A0A2W7VR06</accession>